<dbReference type="Proteomes" id="UP000631114">
    <property type="component" value="Unassembled WGS sequence"/>
</dbReference>
<protein>
    <submittedName>
        <fullName evidence="1">Uncharacterized protein</fullName>
    </submittedName>
</protein>
<name>A0A835IWZ2_9MAGN</name>
<dbReference type="EMBL" id="JADFTS010000001">
    <property type="protein sequence ID" value="KAF9623777.1"/>
    <property type="molecule type" value="Genomic_DNA"/>
</dbReference>
<sequence length="37" mass="4095">EYAPVAPFDCFPSKSEIGIDSDVAHPIKVDREGKTKF</sequence>
<reference evidence="1 2" key="1">
    <citation type="submission" date="2020-10" db="EMBL/GenBank/DDBJ databases">
        <title>The Coptis chinensis genome and diversification of protoberbering-type alkaloids.</title>
        <authorList>
            <person name="Wang B."/>
            <person name="Shu S."/>
            <person name="Song C."/>
            <person name="Liu Y."/>
        </authorList>
    </citation>
    <scope>NUCLEOTIDE SEQUENCE [LARGE SCALE GENOMIC DNA]</scope>
    <source>
        <strain evidence="1">HL-2020</strain>
        <tissue evidence="1">Leaf</tissue>
    </source>
</reference>
<evidence type="ECO:0000313" key="2">
    <source>
        <dbReference type="Proteomes" id="UP000631114"/>
    </source>
</evidence>
<comment type="caution">
    <text evidence="1">The sequence shown here is derived from an EMBL/GenBank/DDBJ whole genome shotgun (WGS) entry which is preliminary data.</text>
</comment>
<keyword evidence="2" id="KW-1185">Reference proteome</keyword>
<feature type="non-terminal residue" evidence="1">
    <location>
        <position position="37"/>
    </location>
</feature>
<organism evidence="1 2">
    <name type="scientific">Coptis chinensis</name>
    <dbReference type="NCBI Taxonomy" id="261450"/>
    <lineage>
        <taxon>Eukaryota</taxon>
        <taxon>Viridiplantae</taxon>
        <taxon>Streptophyta</taxon>
        <taxon>Embryophyta</taxon>
        <taxon>Tracheophyta</taxon>
        <taxon>Spermatophyta</taxon>
        <taxon>Magnoliopsida</taxon>
        <taxon>Ranunculales</taxon>
        <taxon>Ranunculaceae</taxon>
        <taxon>Coptidoideae</taxon>
        <taxon>Coptis</taxon>
    </lineage>
</organism>
<gene>
    <name evidence="1" type="ORF">IFM89_005284</name>
</gene>
<proteinExistence type="predicted"/>
<evidence type="ECO:0000313" key="1">
    <source>
        <dbReference type="EMBL" id="KAF9623777.1"/>
    </source>
</evidence>
<accession>A0A835IWZ2</accession>
<dbReference type="AlphaFoldDB" id="A0A835IWZ2"/>